<comment type="caution">
    <text evidence="1">The sequence shown here is derived from an EMBL/GenBank/DDBJ whole genome shotgun (WGS) entry which is preliminary data.</text>
</comment>
<reference evidence="1" key="1">
    <citation type="submission" date="2022-07" db="EMBL/GenBank/DDBJ databases">
        <title>Phylogenomic reconstructions and comparative analyses of Kickxellomycotina fungi.</title>
        <authorList>
            <person name="Reynolds N.K."/>
            <person name="Stajich J.E."/>
            <person name="Barry K."/>
            <person name="Grigoriev I.V."/>
            <person name="Crous P."/>
            <person name="Smith M.E."/>
        </authorList>
    </citation>
    <scope>NUCLEOTIDE SEQUENCE</scope>
    <source>
        <strain evidence="1">NRRL 5244</strain>
    </source>
</reference>
<name>A0ACC1J376_9FUNG</name>
<evidence type="ECO:0000313" key="2">
    <source>
        <dbReference type="Proteomes" id="UP001150603"/>
    </source>
</evidence>
<organism evidence="1 2">
    <name type="scientific">Linderina macrospora</name>
    <dbReference type="NCBI Taxonomy" id="4868"/>
    <lineage>
        <taxon>Eukaryota</taxon>
        <taxon>Fungi</taxon>
        <taxon>Fungi incertae sedis</taxon>
        <taxon>Zoopagomycota</taxon>
        <taxon>Kickxellomycotina</taxon>
        <taxon>Kickxellomycetes</taxon>
        <taxon>Kickxellales</taxon>
        <taxon>Kickxellaceae</taxon>
        <taxon>Linderina</taxon>
    </lineage>
</organism>
<dbReference type="Proteomes" id="UP001150603">
    <property type="component" value="Unassembled WGS sequence"/>
</dbReference>
<protein>
    <submittedName>
        <fullName evidence="1">Ferroxidase fet3</fullName>
    </submittedName>
</protein>
<dbReference type="EMBL" id="JANBPW010004132">
    <property type="protein sequence ID" value="KAJ1935749.1"/>
    <property type="molecule type" value="Genomic_DNA"/>
</dbReference>
<evidence type="ECO:0000313" key="1">
    <source>
        <dbReference type="EMBL" id="KAJ1935749.1"/>
    </source>
</evidence>
<proteinExistence type="predicted"/>
<keyword evidence="2" id="KW-1185">Reference proteome</keyword>
<accession>A0ACC1J376</accession>
<sequence>MNPEVYNHRTHPEVLKYNEVIELEMHNSNDIPHPMHLHGHAFQVTEYGPSREDAKPTDKASSPFVQSLVAPIQRDVMEIPPFSYMKVRFRADNPGVWVYHCHVNIHGSPESLRMLMTFVEAPDVLQKTQTIPPKLIRHCQMSGIKTSGNAAGNQGLDMTGLSPVPYIVSKSVKP</sequence>
<gene>
    <name evidence="1" type="primary">FET3_10</name>
    <name evidence="1" type="ORF">FBU59_005285</name>
</gene>